<proteinExistence type="predicted"/>
<gene>
    <name evidence="1" type="ORF">GCM10017771_74410</name>
</gene>
<dbReference type="Gene3D" id="2.20.110.10">
    <property type="entry name" value="Histone H3 K4-specific methyltransferase SET7/9 N-terminal domain"/>
    <property type="match status" value="2"/>
</dbReference>
<dbReference type="Gene3D" id="2.160.20.80">
    <property type="entry name" value="E3 ubiquitin-protein ligase SopA"/>
    <property type="match status" value="1"/>
</dbReference>
<dbReference type="SUPFAM" id="SSF82185">
    <property type="entry name" value="Histone H3 K4-specific methyltransferase SET7/9 N-terminal domain"/>
    <property type="match status" value="2"/>
</dbReference>
<dbReference type="AlphaFoldDB" id="A0A918ZGI2"/>
<evidence type="ECO:0008006" key="3">
    <source>
        <dbReference type="Google" id="ProtNLM"/>
    </source>
</evidence>
<organism evidence="1 2">
    <name type="scientific">Streptomyces capitiformicae</name>
    <dbReference type="NCBI Taxonomy" id="2014920"/>
    <lineage>
        <taxon>Bacteria</taxon>
        <taxon>Bacillati</taxon>
        <taxon>Actinomycetota</taxon>
        <taxon>Actinomycetes</taxon>
        <taxon>Kitasatosporales</taxon>
        <taxon>Streptomycetaceae</taxon>
        <taxon>Streptomyces</taxon>
    </lineage>
</organism>
<reference evidence="1" key="1">
    <citation type="journal article" date="2014" name="Int. J. Syst. Evol. Microbiol.">
        <title>Complete genome sequence of Corynebacterium casei LMG S-19264T (=DSM 44701T), isolated from a smear-ripened cheese.</title>
        <authorList>
            <consortium name="US DOE Joint Genome Institute (JGI-PGF)"/>
            <person name="Walter F."/>
            <person name="Albersmeier A."/>
            <person name="Kalinowski J."/>
            <person name="Ruckert C."/>
        </authorList>
    </citation>
    <scope>NUCLEOTIDE SEQUENCE</scope>
    <source>
        <strain evidence="1">CGMCC 4.7403</strain>
    </source>
</reference>
<name>A0A918ZGI2_9ACTN</name>
<dbReference type="RefSeq" id="WP_229914284.1">
    <property type="nucleotide sequence ID" value="NZ_BNAT01000037.1"/>
</dbReference>
<reference evidence="1" key="2">
    <citation type="submission" date="2020-09" db="EMBL/GenBank/DDBJ databases">
        <authorList>
            <person name="Sun Q."/>
            <person name="Zhou Y."/>
        </authorList>
    </citation>
    <scope>NUCLEOTIDE SEQUENCE</scope>
    <source>
        <strain evidence="1">CGMCC 4.7403</strain>
    </source>
</reference>
<evidence type="ECO:0000313" key="1">
    <source>
        <dbReference type="EMBL" id="GHE52157.1"/>
    </source>
</evidence>
<keyword evidence="2" id="KW-1185">Reference proteome</keyword>
<dbReference type="Pfam" id="PF00805">
    <property type="entry name" value="Pentapeptide"/>
    <property type="match status" value="2"/>
</dbReference>
<sequence length="456" mass="49308">MTNTPGHAPRPAAGGWDAVGLDLHGVDLSGRHLTESWLTQASLVGAKLVGADLYRADAEGADFSGADLSCASLVRANLDDAVLRGAVLDGADLVKASLCGVDASGASFRGTRFLGASLLDVDLRGADLSYAVLRENSFKVTLDDETKVVGLSGTVFGPVRVVDRQGCEEREVGGVELEGWIRARGGDIRVLPLPGGPPRIDIDDPEVDMDAGQRLLHRGEPFTGEVEERLGGAVVSRDRYVDGNGHGPSREWYADGTPRSESTAWQGRPVGIAREWHPGGTLATERVFATDGLTMLEDRAWDQEGRPTRAWRAADRDAMAAPARIDIDDPDVDMDDGERLFHKGVLYSGEVVEYQQGRVISLETYEDGVPNGPVRQWYPDGSPRAEGHMRMGFPVGESRTWHPGGTLATKRITTEDGHRPLVEREWDENGEQIRAWQAPKADSGVPAVAVDFEDML</sequence>
<comment type="caution">
    <text evidence="1">The sequence shown here is derived from an EMBL/GenBank/DDBJ whole genome shotgun (WGS) entry which is preliminary data.</text>
</comment>
<accession>A0A918ZGI2</accession>
<dbReference type="PANTHER" id="PTHR14136:SF17">
    <property type="entry name" value="BTB_POZ DOMAIN-CONTAINING PROTEIN KCTD9"/>
    <property type="match status" value="1"/>
</dbReference>
<protein>
    <recommendedName>
        <fullName evidence="3">Pentapeptide repeat-containing protein</fullName>
    </recommendedName>
</protein>
<dbReference type="Proteomes" id="UP000603227">
    <property type="component" value="Unassembled WGS sequence"/>
</dbReference>
<dbReference type="InterPro" id="IPR001646">
    <property type="entry name" value="5peptide_repeat"/>
</dbReference>
<dbReference type="EMBL" id="BNAT01000037">
    <property type="protein sequence ID" value="GHE52157.1"/>
    <property type="molecule type" value="Genomic_DNA"/>
</dbReference>
<evidence type="ECO:0000313" key="2">
    <source>
        <dbReference type="Proteomes" id="UP000603227"/>
    </source>
</evidence>
<dbReference type="SUPFAM" id="SSF141571">
    <property type="entry name" value="Pentapeptide repeat-like"/>
    <property type="match status" value="1"/>
</dbReference>
<dbReference type="InterPro" id="IPR051082">
    <property type="entry name" value="Pentapeptide-BTB/POZ_domain"/>
</dbReference>
<dbReference type="PANTHER" id="PTHR14136">
    <property type="entry name" value="BTB_POZ DOMAIN-CONTAINING PROTEIN KCTD9"/>
    <property type="match status" value="1"/>
</dbReference>